<organism evidence="1 2">
    <name type="scientific">Megamonas funiformis YIT 11815</name>
    <dbReference type="NCBI Taxonomy" id="742816"/>
    <lineage>
        <taxon>Bacteria</taxon>
        <taxon>Bacillati</taxon>
        <taxon>Bacillota</taxon>
        <taxon>Negativicutes</taxon>
        <taxon>Selenomonadales</taxon>
        <taxon>Selenomonadaceae</taxon>
        <taxon>Megamonas</taxon>
    </lineage>
</organism>
<proteinExistence type="predicted"/>
<evidence type="ECO:0000313" key="1">
    <source>
        <dbReference type="EMBL" id="EHR37699.1"/>
    </source>
</evidence>
<evidence type="ECO:0000313" key="2">
    <source>
        <dbReference type="Proteomes" id="UP000005963"/>
    </source>
</evidence>
<protein>
    <submittedName>
        <fullName evidence="1">Uncharacterized protein</fullName>
    </submittedName>
</protein>
<dbReference type="Proteomes" id="UP000005963">
    <property type="component" value="Unassembled WGS sequence"/>
</dbReference>
<keyword evidence="2" id="KW-1185">Reference proteome</keyword>
<gene>
    <name evidence="1" type="ORF">HMPREF9454_00943</name>
</gene>
<name>A0ABN0EJ92_9FIRM</name>
<sequence length="34" mass="4191">MPFMERQFLIASIEVELEVEQEEINRIKENRRGR</sequence>
<reference evidence="1 2" key="1">
    <citation type="submission" date="2012-01" db="EMBL/GenBank/DDBJ databases">
        <title>The Genome Sequence of Megamonas funiformis YIT 11815.</title>
        <authorList>
            <consortium name="The Broad Institute Genome Sequencing Platform"/>
            <person name="Earl A."/>
            <person name="Ward D."/>
            <person name="Feldgarden M."/>
            <person name="Gevers D."/>
            <person name="Morotomi M."/>
            <person name="Young S.K."/>
            <person name="Zeng Q."/>
            <person name="Gargeya S."/>
            <person name="Fitzgerald M."/>
            <person name="Haas B."/>
            <person name="Abouelleil A."/>
            <person name="Alvarado L."/>
            <person name="Arachchi H.M."/>
            <person name="Berlin A."/>
            <person name="Chapman S.B."/>
            <person name="Gearin G."/>
            <person name="Goldberg J."/>
            <person name="Griggs A."/>
            <person name="Gujja S."/>
            <person name="Hansen M."/>
            <person name="Heiman D."/>
            <person name="Howarth C."/>
            <person name="Larimer J."/>
            <person name="Lui A."/>
            <person name="MacDonald P.J.P."/>
            <person name="McCowen C."/>
            <person name="Montmayeur A."/>
            <person name="Murphy C."/>
            <person name="Neiman D."/>
            <person name="Pearson M."/>
            <person name="Priest M."/>
            <person name="Roberts A."/>
            <person name="Saif S."/>
            <person name="Shea T."/>
            <person name="Sisk P."/>
            <person name="Stolte C."/>
            <person name="Sykes S."/>
            <person name="Wortman J."/>
            <person name="Nusbaum C."/>
            <person name="Birren B."/>
        </authorList>
    </citation>
    <scope>NUCLEOTIDE SEQUENCE [LARGE SCALE GENOMIC DNA]</scope>
    <source>
        <strain evidence="1 2">YIT 11815</strain>
    </source>
</reference>
<dbReference type="EMBL" id="ADMB01000046">
    <property type="protein sequence ID" value="EHR37699.1"/>
    <property type="molecule type" value="Genomic_DNA"/>
</dbReference>
<comment type="caution">
    <text evidence="1">The sequence shown here is derived from an EMBL/GenBank/DDBJ whole genome shotgun (WGS) entry which is preliminary data.</text>
</comment>
<accession>A0ABN0EJ92</accession>